<feature type="compositionally biased region" description="Polar residues" evidence="1">
    <location>
        <begin position="94"/>
        <end position="110"/>
    </location>
</feature>
<accession>A0A9P5YTC0</accession>
<reference evidence="2" key="1">
    <citation type="submission" date="2020-11" db="EMBL/GenBank/DDBJ databases">
        <authorList>
            <consortium name="DOE Joint Genome Institute"/>
            <person name="Ahrendt S."/>
            <person name="Riley R."/>
            <person name="Andreopoulos W."/>
            <person name="Labutti K."/>
            <person name="Pangilinan J."/>
            <person name="Ruiz-Duenas F.J."/>
            <person name="Barrasa J.M."/>
            <person name="Sanchez-Garcia M."/>
            <person name="Camarero S."/>
            <person name="Miyauchi S."/>
            <person name="Serrano A."/>
            <person name="Linde D."/>
            <person name="Babiker R."/>
            <person name="Drula E."/>
            <person name="Ayuso-Fernandez I."/>
            <person name="Pacheco R."/>
            <person name="Padilla G."/>
            <person name="Ferreira P."/>
            <person name="Barriuso J."/>
            <person name="Kellner H."/>
            <person name="Castanera R."/>
            <person name="Alfaro M."/>
            <person name="Ramirez L."/>
            <person name="Pisabarro A.G."/>
            <person name="Kuo A."/>
            <person name="Tritt A."/>
            <person name="Lipzen A."/>
            <person name="He G."/>
            <person name="Yan M."/>
            <person name="Ng V."/>
            <person name="Cullen D."/>
            <person name="Martin F."/>
            <person name="Rosso M.-N."/>
            <person name="Henrissat B."/>
            <person name="Hibbett D."/>
            <person name="Martinez A.T."/>
            <person name="Grigoriev I.V."/>
        </authorList>
    </citation>
    <scope>NUCLEOTIDE SEQUENCE</scope>
    <source>
        <strain evidence="2">CIRM-BRFM 674</strain>
    </source>
</reference>
<proteinExistence type="predicted"/>
<gene>
    <name evidence="2" type="ORF">BDN70DRAFT_937337</name>
</gene>
<organism evidence="2 3">
    <name type="scientific">Pholiota conissans</name>
    <dbReference type="NCBI Taxonomy" id="109636"/>
    <lineage>
        <taxon>Eukaryota</taxon>
        <taxon>Fungi</taxon>
        <taxon>Dikarya</taxon>
        <taxon>Basidiomycota</taxon>
        <taxon>Agaricomycotina</taxon>
        <taxon>Agaricomycetes</taxon>
        <taxon>Agaricomycetidae</taxon>
        <taxon>Agaricales</taxon>
        <taxon>Agaricineae</taxon>
        <taxon>Strophariaceae</taxon>
        <taxon>Pholiota</taxon>
    </lineage>
</organism>
<dbReference type="EMBL" id="MU155432">
    <property type="protein sequence ID" value="KAF9473566.1"/>
    <property type="molecule type" value="Genomic_DNA"/>
</dbReference>
<evidence type="ECO:0000256" key="1">
    <source>
        <dbReference type="SAM" id="MobiDB-lite"/>
    </source>
</evidence>
<comment type="caution">
    <text evidence="2">The sequence shown here is derived from an EMBL/GenBank/DDBJ whole genome shotgun (WGS) entry which is preliminary data.</text>
</comment>
<dbReference type="Proteomes" id="UP000807469">
    <property type="component" value="Unassembled WGS sequence"/>
</dbReference>
<keyword evidence="3" id="KW-1185">Reference proteome</keyword>
<name>A0A9P5YTC0_9AGAR</name>
<evidence type="ECO:0000313" key="3">
    <source>
        <dbReference type="Proteomes" id="UP000807469"/>
    </source>
</evidence>
<protein>
    <submittedName>
        <fullName evidence="2">Uncharacterized protein</fullName>
    </submittedName>
</protein>
<sequence>MDPDFWEKLTNDESYAFKLPSNEESMVEDLEPDVHLGDVEADGTGLSINTLIDTITMYSIPAGIERQQNVTLTSIADAENPGVEEAVLAATPTVELSSSGQTSYAVGDPTQTERVERGRGKQKKFPNRNYSSGAFWRHNGGDASDSEMSRIHSSRSRRRW</sequence>
<feature type="region of interest" description="Disordered" evidence="1">
    <location>
        <begin position="93"/>
        <end position="160"/>
    </location>
</feature>
<evidence type="ECO:0000313" key="2">
    <source>
        <dbReference type="EMBL" id="KAF9473566.1"/>
    </source>
</evidence>
<dbReference type="AlphaFoldDB" id="A0A9P5YTC0"/>